<keyword evidence="2" id="KW-1003">Cell membrane</keyword>
<accession>A0A2T4ZDS4</accession>
<keyword evidence="2" id="KW-0813">Transport</keyword>
<feature type="transmembrane region" description="Helical" evidence="3">
    <location>
        <begin position="117"/>
        <end position="141"/>
    </location>
</feature>
<dbReference type="GO" id="GO:0005886">
    <property type="term" value="C:plasma membrane"/>
    <property type="evidence" value="ECO:0007669"/>
    <property type="project" value="UniProtKB-SubCell"/>
</dbReference>
<protein>
    <recommendedName>
        <fullName evidence="2">Biotin transporter</fullName>
    </recommendedName>
</protein>
<dbReference type="OrthoDB" id="9803495at2"/>
<dbReference type="AlphaFoldDB" id="A0A2T4ZDS4"/>
<comment type="caution">
    <text evidence="5">The sequence shown here is derived from an EMBL/GenBank/DDBJ whole genome shotgun (WGS) entry which is preliminary data.</text>
</comment>
<dbReference type="Proteomes" id="UP000241639">
    <property type="component" value="Unassembled WGS sequence"/>
</dbReference>
<evidence type="ECO:0000313" key="5">
    <source>
        <dbReference type="EMBL" id="PTM60006.1"/>
    </source>
</evidence>
<dbReference type="PIRSF" id="PIRSF016661">
    <property type="entry name" value="BioY"/>
    <property type="match status" value="1"/>
</dbReference>
<dbReference type="Pfam" id="PF02632">
    <property type="entry name" value="BioY"/>
    <property type="match status" value="1"/>
</dbReference>
<dbReference type="PANTHER" id="PTHR34295:SF1">
    <property type="entry name" value="BIOTIN TRANSPORTER BIOY"/>
    <property type="match status" value="1"/>
</dbReference>
<keyword evidence="6" id="KW-1185">Reference proteome</keyword>
<feature type="transmembrane region" description="Helical" evidence="3">
    <location>
        <begin position="59"/>
        <end position="83"/>
    </location>
</feature>
<dbReference type="Gene3D" id="1.10.1760.20">
    <property type="match status" value="1"/>
</dbReference>
<dbReference type="EMBL" id="PZZP01000001">
    <property type="protein sequence ID" value="PTM60006.1"/>
    <property type="molecule type" value="Genomic_DNA"/>
</dbReference>
<feature type="signal peptide" evidence="4">
    <location>
        <begin position="1"/>
        <end position="24"/>
    </location>
</feature>
<feature type="transmembrane region" description="Helical" evidence="3">
    <location>
        <begin position="34"/>
        <end position="52"/>
    </location>
</feature>
<dbReference type="RefSeq" id="WP_107727442.1">
    <property type="nucleotide sequence ID" value="NZ_PZZP01000001.1"/>
</dbReference>
<evidence type="ECO:0000256" key="3">
    <source>
        <dbReference type="SAM" id="Phobius"/>
    </source>
</evidence>
<evidence type="ECO:0000256" key="2">
    <source>
        <dbReference type="PIRNR" id="PIRNR016661"/>
    </source>
</evidence>
<feature type="chain" id="PRO_5015426756" description="Biotin transporter" evidence="4">
    <location>
        <begin position="25"/>
        <end position="187"/>
    </location>
</feature>
<sequence length="187" mass="19777">MKGKTASIRLMLFAAMFAALTAVAGQIAIPLPPVPITLQTLVVMLAGSVLGARWGATSIAVLILLAAFGVPVLSGGSGGLAILVGPTAGYIWSWPLAAFLIGWWTERMAPRLHFWRLALVHFIWGTALINLVGMSWLVLGAGLDWRVALATGVLPFIPGDIIKVLIASSIALSLYRAYPIIDKKHAG</sequence>
<keyword evidence="2 3" id="KW-0472">Membrane</keyword>
<dbReference type="GO" id="GO:0015225">
    <property type="term" value="F:biotin transmembrane transporter activity"/>
    <property type="evidence" value="ECO:0007669"/>
    <property type="project" value="UniProtKB-UniRule"/>
</dbReference>
<comment type="subcellular location">
    <subcellularLocation>
        <location evidence="2">Cell membrane</location>
        <topology evidence="2">Multi-pass membrane protein</topology>
    </subcellularLocation>
</comment>
<keyword evidence="3" id="KW-1133">Transmembrane helix</keyword>
<name>A0A2T4ZDS4_9BACL</name>
<reference evidence="5 6" key="1">
    <citation type="submission" date="2018-04" db="EMBL/GenBank/DDBJ databases">
        <title>Genomic Encyclopedia of Archaeal and Bacterial Type Strains, Phase II (KMG-II): from individual species to whole genera.</title>
        <authorList>
            <person name="Goeker M."/>
        </authorList>
    </citation>
    <scope>NUCLEOTIDE SEQUENCE [LARGE SCALE GENOMIC DNA]</scope>
    <source>
        <strain evidence="5 6">DSM 45169</strain>
    </source>
</reference>
<comment type="similarity">
    <text evidence="1 2">Belongs to the BioY family.</text>
</comment>
<proteinExistence type="inferred from homology"/>
<feature type="transmembrane region" description="Helical" evidence="3">
    <location>
        <begin position="161"/>
        <end position="178"/>
    </location>
</feature>
<dbReference type="PANTHER" id="PTHR34295">
    <property type="entry name" value="BIOTIN TRANSPORTER BIOY"/>
    <property type="match status" value="1"/>
</dbReference>
<feature type="transmembrane region" description="Helical" evidence="3">
    <location>
        <begin position="89"/>
        <end position="105"/>
    </location>
</feature>
<evidence type="ECO:0000256" key="4">
    <source>
        <dbReference type="SAM" id="SignalP"/>
    </source>
</evidence>
<keyword evidence="3" id="KW-0812">Transmembrane</keyword>
<keyword evidence="4" id="KW-0732">Signal</keyword>
<dbReference type="InterPro" id="IPR003784">
    <property type="entry name" value="BioY"/>
</dbReference>
<organism evidence="5 6">
    <name type="scientific">Desmospora activa DSM 45169</name>
    <dbReference type="NCBI Taxonomy" id="1121389"/>
    <lineage>
        <taxon>Bacteria</taxon>
        <taxon>Bacillati</taxon>
        <taxon>Bacillota</taxon>
        <taxon>Bacilli</taxon>
        <taxon>Bacillales</taxon>
        <taxon>Thermoactinomycetaceae</taxon>
        <taxon>Desmospora</taxon>
    </lineage>
</organism>
<evidence type="ECO:0000256" key="1">
    <source>
        <dbReference type="ARBA" id="ARBA00010692"/>
    </source>
</evidence>
<evidence type="ECO:0000313" key="6">
    <source>
        <dbReference type="Proteomes" id="UP000241639"/>
    </source>
</evidence>
<gene>
    <name evidence="5" type="ORF">C8J48_2645</name>
</gene>